<reference evidence="1" key="1">
    <citation type="submission" date="2022-09" db="EMBL/GenBank/DDBJ databases">
        <title>Aureispira anguillicida sp. nov., isolated from Leptocephalus of Japanese eel Anguilla japonica.</title>
        <authorList>
            <person name="Yuasa K."/>
            <person name="Mekata T."/>
            <person name="Ikunari K."/>
        </authorList>
    </citation>
    <scope>NUCLEOTIDE SEQUENCE</scope>
    <source>
        <strain evidence="1">EL160426</strain>
    </source>
</reference>
<name>A0A915YE14_9BACT</name>
<dbReference type="EMBL" id="AP026867">
    <property type="protein sequence ID" value="BDS11325.1"/>
    <property type="molecule type" value="Genomic_DNA"/>
</dbReference>
<organism evidence="1 2">
    <name type="scientific">Aureispira anguillae</name>
    <dbReference type="NCBI Taxonomy" id="2864201"/>
    <lineage>
        <taxon>Bacteria</taxon>
        <taxon>Pseudomonadati</taxon>
        <taxon>Bacteroidota</taxon>
        <taxon>Saprospiria</taxon>
        <taxon>Saprospirales</taxon>
        <taxon>Saprospiraceae</taxon>
        <taxon>Aureispira</taxon>
    </lineage>
</organism>
<evidence type="ECO:0000313" key="2">
    <source>
        <dbReference type="Proteomes" id="UP001060919"/>
    </source>
</evidence>
<gene>
    <name evidence="1" type="ORF">AsAng_0020370</name>
</gene>
<evidence type="ECO:0000313" key="1">
    <source>
        <dbReference type="EMBL" id="BDS11325.1"/>
    </source>
</evidence>
<keyword evidence="2" id="KW-1185">Reference proteome</keyword>
<accession>A0A915YE14</accession>
<dbReference type="RefSeq" id="WP_264792516.1">
    <property type="nucleotide sequence ID" value="NZ_AP026867.1"/>
</dbReference>
<proteinExistence type="predicted"/>
<dbReference type="AlphaFoldDB" id="A0A915YE14"/>
<dbReference type="Proteomes" id="UP001060919">
    <property type="component" value="Chromosome"/>
</dbReference>
<dbReference type="KEGG" id="aup:AsAng_0020370"/>
<sequence length="197" mass="23056">MHQYSKIICAFSLLSFLGNMPLTEAQNPFKVLDKAEKFYRNGLLQRALIKIKKAESTKYCSCGDCLDQINKKTHLLRFKIFNSLKKYQLARNSLDAIMSSSSEYDSLKILTYQAEFGKKFLSQNIDSFEKINIYCEEEACFLEIPFKEKRPPILLKLDPGESIVYLLGNEKQSKKIKEYWLEKFKTSKNYELIKQEN</sequence>
<protein>
    <submittedName>
        <fullName evidence="1">Uncharacterized protein</fullName>
    </submittedName>
</protein>